<dbReference type="PANTHER" id="PTHR33307">
    <property type="entry name" value="ALPHA-RHAMNOSIDASE (EUROFUNG)"/>
    <property type="match status" value="1"/>
</dbReference>
<dbReference type="EC" id="3.2.1.40" evidence="2"/>
<keyword evidence="8" id="KW-1185">Reference proteome</keyword>
<dbReference type="SUPFAM" id="SSF48208">
    <property type="entry name" value="Six-hairpin glycosidases"/>
    <property type="match status" value="1"/>
</dbReference>
<protein>
    <recommendedName>
        <fullName evidence="2">alpha-L-rhamnosidase</fullName>
        <ecNumber evidence="2">3.2.1.40</ecNumber>
    </recommendedName>
</protein>
<evidence type="ECO:0000259" key="6">
    <source>
        <dbReference type="Pfam" id="PF17390"/>
    </source>
</evidence>
<dbReference type="Gene3D" id="2.60.420.10">
    <property type="entry name" value="Maltose phosphorylase, domain 3"/>
    <property type="match status" value="1"/>
</dbReference>
<comment type="catalytic activity">
    <reaction evidence="1">
        <text>Hydrolysis of terminal non-reducing alpha-L-rhamnose residues in alpha-L-rhamnosides.</text>
        <dbReference type="EC" id="3.2.1.40"/>
    </reaction>
</comment>
<evidence type="ECO:0000313" key="7">
    <source>
        <dbReference type="EMBL" id="NYE75493.1"/>
    </source>
</evidence>
<dbReference type="InterPro" id="IPR016007">
    <property type="entry name" value="Alpha_rhamnosid"/>
</dbReference>
<dbReference type="AlphaFoldDB" id="A0A7Y9LG43"/>
<dbReference type="InterPro" id="IPR008928">
    <property type="entry name" value="6-hairpin_glycosidase_sf"/>
</dbReference>
<dbReference type="GO" id="GO:0005975">
    <property type="term" value="P:carbohydrate metabolic process"/>
    <property type="evidence" value="ECO:0007669"/>
    <property type="project" value="InterPro"/>
</dbReference>
<dbReference type="Gene3D" id="1.50.10.10">
    <property type="match status" value="1"/>
</dbReference>
<sequence length="748" mass="82084">MDWTGSTPIWAYGNPDWCFLRYEFDAGPGPIARAALAITASSTRPALQYVYRAHFNGTVLGVGPTRPLGDESRYDTYDLTGLLWPGPNTVGALLHTTADHRCQAMIIIEYADGAVARFGSGPDWQASSAADAYQEAGSIGTAVFAAPVENLDARRYPHGFDSPGFAEHWPAAAVREPFARLESSPVPLVERRTMPPARVLAEGPGRLVLDFGRTWAGGALIRARASAGDTIELRFGEVLDSTERPTVKFELHTGNVYRDVWTLTDGDQELETWGLRVFRYLEVRTLAGNPDLEVLAAAYRSPYDTEAAAFTSADPDLDRVWRLSADTIEALNLNLYVDSWTRERLPYEADAYLQQRAHLCLDPDPALARYSVDFTLEHRTWPTEWPLFGLLAVHDLWWTTGDDGQLREQYHRLPDLLPLRWLDPGTGLVRKPSDGGAAGDLDRGGFDRDLVDWPPGERDGYEFGEVNTVINALAYRCFRAAADLARAVGEPTDAEHYAATADRLRDAIQRHLFDPDRQAYADGLDPAGRRLGHHAIHAQLFPLWAGAVPADRVDGVVQDLAGRGMACSVYAAAFLLEGLFEHAAGDVALPLITAPGNRSWRHMLDVGAGATMEAWDAAFKPNLSHSHPWAASPAFLLPQGLFGLRPLEPGYRSFAIRPQPGPLDQAEVRLPVPAGTIAVRARRDGDRQDYLIRVPPGSTGRLALPAGSAPEIELDGATVRLRPDGRWLTAEVPLGPGDHLVRTSPYLR</sequence>
<dbReference type="Pfam" id="PF17390">
    <property type="entry name" value="Bac_rhamnosid_C"/>
    <property type="match status" value="1"/>
</dbReference>
<dbReference type="InterPro" id="IPR012341">
    <property type="entry name" value="6hp_glycosidase-like_sf"/>
</dbReference>
<dbReference type="Gene3D" id="2.60.120.260">
    <property type="entry name" value="Galactose-binding domain-like"/>
    <property type="match status" value="2"/>
</dbReference>
<dbReference type="InterPro" id="IPR035398">
    <property type="entry name" value="Bac_rhamnosid_C"/>
</dbReference>
<gene>
    <name evidence="7" type="ORF">BKA15_006822</name>
</gene>
<accession>A0A7Y9LG43</accession>
<evidence type="ECO:0000313" key="8">
    <source>
        <dbReference type="Proteomes" id="UP000569914"/>
    </source>
</evidence>
<dbReference type="RefSeq" id="WP_179757987.1">
    <property type="nucleotide sequence ID" value="NZ_JACCBU010000001.1"/>
</dbReference>
<dbReference type="InterPro" id="IPR035396">
    <property type="entry name" value="Bac_rhamnosid6H"/>
</dbReference>
<proteinExistence type="predicted"/>
<dbReference type="EMBL" id="JACCBU010000001">
    <property type="protein sequence ID" value="NYE75493.1"/>
    <property type="molecule type" value="Genomic_DNA"/>
</dbReference>
<feature type="domain" description="Alpha-L-rhamnosidase six-hairpin glycosidase" evidence="5">
    <location>
        <begin position="306"/>
        <end position="638"/>
    </location>
</feature>
<dbReference type="Pfam" id="PF05592">
    <property type="entry name" value="Bac_rhamnosid"/>
    <property type="match status" value="1"/>
</dbReference>
<dbReference type="GO" id="GO:0030596">
    <property type="term" value="F:alpha-L-rhamnosidase activity"/>
    <property type="evidence" value="ECO:0007669"/>
    <property type="project" value="UniProtKB-EC"/>
</dbReference>
<evidence type="ECO:0000256" key="2">
    <source>
        <dbReference type="ARBA" id="ARBA00012652"/>
    </source>
</evidence>
<keyword evidence="7" id="KW-0326">Glycosidase</keyword>
<organism evidence="7 8">
    <name type="scientific">Microlunatus parietis</name>
    <dbReference type="NCBI Taxonomy" id="682979"/>
    <lineage>
        <taxon>Bacteria</taxon>
        <taxon>Bacillati</taxon>
        <taxon>Actinomycetota</taxon>
        <taxon>Actinomycetes</taxon>
        <taxon>Propionibacteriales</taxon>
        <taxon>Propionibacteriaceae</taxon>
        <taxon>Microlunatus</taxon>
    </lineage>
</organism>
<evidence type="ECO:0000259" key="4">
    <source>
        <dbReference type="Pfam" id="PF05592"/>
    </source>
</evidence>
<feature type="domain" description="Alpha-L-rhamnosidase C-terminal" evidence="6">
    <location>
        <begin position="643"/>
        <end position="712"/>
    </location>
</feature>
<evidence type="ECO:0000256" key="1">
    <source>
        <dbReference type="ARBA" id="ARBA00001445"/>
    </source>
</evidence>
<name>A0A7Y9LG43_9ACTN</name>
<dbReference type="InterPro" id="IPR008902">
    <property type="entry name" value="Rhamnosid_concanavalin"/>
</dbReference>
<evidence type="ECO:0000259" key="5">
    <source>
        <dbReference type="Pfam" id="PF17389"/>
    </source>
</evidence>
<keyword evidence="3 7" id="KW-0378">Hydrolase</keyword>
<reference evidence="7 8" key="1">
    <citation type="submission" date="2020-07" db="EMBL/GenBank/DDBJ databases">
        <title>Sequencing the genomes of 1000 actinobacteria strains.</title>
        <authorList>
            <person name="Klenk H.-P."/>
        </authorList>
    </citation>
    <scope>NUCLEOTIDE SEQUENCE [LARGE SCALE GENOMIC DNA]</scope>
    <source>
        <strain evidence="7 8">DSM 22083</strain>
    </source>
</reference>
<evidence type="ECO:0000256" key="3">
    <source>
        <dbReference type="ARBA" id="ARBA00022801"/>
    </source>
</evidence>
<feature type="domain" description="Alpha-L-rhamnosidase concanavalin-like" evidence="4">
    <location>
        <begin position="204"/>
        <end position="291"/>
    </location>
</feature>
<comment type="caution">
    <text evidence="7">The sequence shown here is derived from an EMBL/GenBank/DDBJ whole genome shotgun (WGS) entry which is preliminary data.</text>
</comment>
<dbReference type="Proteomes" id="UP000569914">
    <property type="component" value="Unassembled WGS sequence"/>
</dbReference>
<dbReference type="PANTHER" id="PTHR33307:SF6">
    <property type="entry name" value="ALPHA-RHAMNOSIDASE (EUROFUNG)-RELATED"/>
    <property type="match status" value="1"/>
</dbReference>
<dbReference type="Pfam" id="PF17389">
    <property type="entry name" value="Bac_rhamnosid6H"/>
    <property type="match status" value="1"/>
</dbReference>